<proteinExistence type="predicted"/>
<dbReference type="PANTHER" id="PTHR34215">
    <property type="entry name" value="BLL0784 PROTEIN"/>
    <property type="match status" value="1"/>
</dbReference>
<dbReference type="InterPro" id="IPR029064">
    <property type="entry name" value="Ribosomal_eL30-like_sf"/>
</dbReference>
<accession>A0A6B0TUW0</accession>
<dbReference type="InterPro" id="IPR007393">
    <property type="entry name" value="YlxR_dom"/>
</dbReference>
<dbReference type="PANTHER" id="PTHR34215:SF1">
    <property type="entry name" value="YLXR DOMAIN-CONTAINING PROTEIN"/>
    <property type="match status" value="1"/>
</dbReference>
<dbReference type="RefSeq" id="WP_160852385.1">
    <property type="nucleotide sequence ID" value="NZ_WUWG01000001.1"/>
</dbReference>
<organism evidence="3 4">
    <name type="scientific">Oceanomicrobium pacificus</name>
    <dbReference type="NCBI Taxonomy" id="2692916"/>
    <lineage>
        <taxon>Bacteria</taxon>
        <taxon>Pseudomonadati</taxon>
        <taxon>Pseudomonadota</taxon>
        <taxon>Alphaproteobacteria</taxon>
        <taxon>Rhodobacterales</taxon>
        <taxon>Paracoccaceae</taxon>
        <taxon>Oceanomicrobium</taxon>
    </lineage>
</organism>
<dbReference type="SUPFAM" id="SSF64376">
    <property type="entry name" value="YlxR-like"/>
    <property type="match status" value="1"/>
</dbReference>
<feature type="domain" description="YlxR" evidence="2">
    <location>
        <begin position="15"/>
        <end position="90"/>
    </location>
</feature>
<dbReference type="InterPro" id="IPR037465">
    <property type="entry name" value="YlxR"/>
</dbReference>
<dbReference type="Proteomes" id="UP000436016">
    <property type="component" value="Unassembled WGS sequence"/>
</dbReference>
<dbReference type="CDD" id="cd00279">
    <property type="entry name" value="YlxR"/>
    <property type="match status" value="1"/>
</dbReference>
<comment type="caution">
    <text evidence="3">The sequence shown here is derived from an EMBL/GenBank/DDBJ whole genome shotgun (WGS) entry which is preliminary data.</text>
</comment>
<feature type="compositionally biased region" description="Basic and acidic residues" evidence="1">
    <location>
        <begin position="206"/>
        <end position="216"/>
    </location>
</feature>
<gene>
    <name evidence="3" type="ORF">GSH16_04695</name>
</gene>
<protein>
    <submittedName>
        <fullName evidence="3">RNA-binding protein</fullName>
    </submittedName>
</protein>
<evidence type="ECO:0000313" key="4">
    <source>
        <dbReference type="Proteomes" id="UP000436016"/>
    </source>
</evidence>
<evidence type="ECO:0000313" key="3">
    <source>
        <dbReference type="EMBL" id="MXU64733.1"/>
    </source>
</evidence>
<dbReference type="InterPro" id="IPR035931">
    <property type="entry name" value="YlxR-like_sf"/>
</dbReference>
<dbReference type="EMBL" id="WUWG01000001">
    <property type="protein sequence ID" value="MXU64733.1"/>
    <property type="molecule type" value="Genomic_DNA"/>
</dbReference>
<evidence type="ECO:0000256" key="1">
    <source>
        <dbReference type="SAM" id="MobiDB-lite"/>
    </source>
</evidence>
<dbReference type="SUPFAM" id="SSF55315">
    <property type="entry name" value="L30e-like"/>
    <property type="match status" value="1"/>
</dbReference>
<sequence length="216" mass="22560">MSRGGRTKDRSTPERRCIATGDTAPKAGLIRFVAAPDGQVVPDLSGKLPGRGLWVSADRAAIDLAVRKGLFSRAARQKLDADPDLADRVESLLARRVIDLLSLGRKAGLAVAGREKTRDALVSGDAALLVQAHDGSAREKSAFRPPNGPESHVTCLSAKELGLAFGRETVIHAALKAGGITKTLRAEAMRLAGLRQGQGQGAPAGRTDRTGSGDEG</sequence>
<name>A0A6B0TUW0_9RHOB</name>
<keyword evidence="4" id="KW-1185">Reference proteome</keyword>
<evidence type="ECO:0000259" key="2">
    <source>
        <dbReference type="Pfam" id="PF04296"/>
    </source>
</evidence>
<dbReference type="Gene3D" id="3.30.1230.10">
    <property type="entry name" value="YlxR-like"/>
    <property type="match status" value="1"/>
</dbReference>
<dbReference type="Gene3D" id="3.30.1330.30">
    <property type="match status" value="1"/>
</dbReference>
<dbReference type="NCBIfam" id="NF006622">
    <property type="entry name" value="PRK09190.1"/>
    <property type="match status" value="1"/>
</dbReference>
<feature type="region of interest" description="Disordered" evidence="1">
    <location>
        <begin position="194"/>
        <end position="216"/>
    </location>
</feature>
<reference evidence="3 4" key="1">
    <citation type="submission" date="2019-12" db="EMBL/GenBank/DDBJ databases">
        <title>Strain KN286 was isolated from seawater, which was collected from Caroline Seamount in the tropical western Pacific.</title>
        <authorList>
            <person name="Wang Q."/>
        </authorList>
    </citation>
    <scope>NUCLEOTIDE SEQUENCE [LARGE SCALE GENOMIC DNA]</scope>
    <source>
        <strain evidence="3 4">KN286</strain>
    </source>
</reference>
<dbReference type="AlphaFoldDB" id="A0A6B0TUW0"/>
<dbReference type="Pfam" id="PF04296">
    <property type="entry name" value="YlxR"/>
    <property type="match status" value="1"/>
</dbReference>